<name>A0A1W5DCL5_9LECA</name>
<protein>
    <submittedName>
        <fullName evidence="2">Uncharacterized protein</fullName>
    </submittedName>
</protein>
<proteinExistence type="predicted"/>
<feature type="region of interest" description="Disordered" evidence="1">
    <location>
        <begin position="486"/>
        <end position="614"/>
    </location>
</feature>
<evidence type="ECO:0000313" key="2">
    <source>
        <dbReference type="EMBL" id="SLM40720.1"/>
    </source>
</evidence>
<feature type="compositionally biased region" description="Low complexity" evidence="1">
    <location>
        <begin position="535"/>
        <end position="546"/>
    </location>
</feature>
<dbReference type="EMBL" id="FWEW01003741">
    <property type="protein sequence ID" value="SLM40720.1"/>
    <property type="molecule type" value="Genomic_DNA"/>
</dbReference>
<evidence type="ECO:0000256" key="1">
    <source>
        <dbReference type="SAM" id="MobiDB-lite"/>
    </source>
</evidence>
<keyword evidence="3" id="KW-1185">Reference proteome</keyword>
<organism evidence="2 3">
    <name type="scientific">Lasallia pustulata</name>
    <dbReference type="NCBI Taxonomy" id="136370"/>
    <lineage>
        <taxon>Eukaryota</taxon>
        <taxon>Fungi</taxon>
        <taxon>Dikarya</taxon>
        <taxon>Ascomycota</taxon>
        <taxon>Pezizomycotina</taxon>
        <taxon>Lecanoromycetes</taxon>
        <taxon>OSLEUM clade</taxon>
        <taxon>Umbilicariomycetidae</taxon>
        <taxon>Umbilicariales</taxon>
        <taxon>Umbilicariaceae</taxon>
        <taxon>Lasallia</taxon>
    </lineage>
</organism>
<sequence length="614" mass="68938">MFTNRSKKEPKNLLKNTSQGRKTDLPPKDWIVDELIKFGAIQTGREWNLNLKGKVHTIFDKKRWNIAQARYDALEQSFLLGTKLLEVGSPYLCNFLPDQNFRVERQRGFDEGVIRRLIVNDKRTKAEIDAANTVLVEIADSLQWEENARMLPDTGRFGLNHTSYIAEEGDKAIVPDRVTEEDPTYDWVEAANQALSAGQQHRQITITVASQYVDAILASKHNSDQHLIAVFLAAVNMVHELGHIIYYHDLRSDCQGFWVGDDINDETGHSFTAWLFDGWYPEPIHLGNDKDLYAMKTGVHWSKWYRKPVVKPIATYMYSIPLAHIQRLLDHNEWSKFDTLQESLRIRQELLRPKVPFRNGKHARTGRLLSEFAWSYGYAGFQERDDDDGDADFFSMVPKDDRLAVDEDWADGSEQEETTEAQTGEKRIKVAHLESSEEGGELKSTEARTVERGIQIIEIGSSEEGGHPAVTRTQTSEGATEVINLVSTDEEESQPAKRAARKQDEPAPARGGILGGHNRVLRRRARGRAAGRGGSRTPRTRGGATRNDTSEVRKPPKDGGKSRRSGSGAASAGGPSRVTRSHSKLETVPMRDSEVRKANMGEAKRGSGRGQSGK</sequence>
<feature type="compositionally biased region" description="Acidic residues" evidence="1">
    <location>
        <begin position="406"/>
        <end position="419"/>
    </location>
</feature>
<feature type="region of interest" description="Disordered" evidence="1">
    <location>
        <begin position="1"/>
        <end position="22"/>
    </location>
</feature>
<feature type="compositionally biased region" description="Low complexity" evidence="1">
    <location>
        <begin position="565"/>
        <end position="577"/>
    </location>
</feature>
<feature type="region of interest" description="Disordered" evidence="1">
    <location>
        <begin position="460"/>
        <end position="479"/>
    </location>
</feature>
<feature type="compositionally biased region" description="Basic and acidic residues" evidence="1">
    <location>
        <begin position="548"/>
        <end position="561"/>
    </location>
</feature>
<feature type="region of interest" description="Disordered" evidence="1">
    <location>
        <begin position="405"/>
        <end position="426"/>
    </location>
</feature>
<feature type="compositionally biased region" description="Basic and acidic residues" evidence="1">
    <location>
        <begin position="583"/>
        <end position="605"/>
    </location>
</feature>
<reference evidence="3" key="1">
    <citation type="submission" date="2017-03" db="EMBL/GenBank/DDBJ databases">
        <authorList>
            <person name="Sharma R."/>
            <person name="Thines M."/>
        </authorList>
    </citation>
    <scope>NUCLEOTIDE SEQUENCE [LARGE SCALE GENOMIC DNA]</scope>
</reference>
<accession>A0A1W5DCL5</accession>
<feature type="compositionally biased region" description="Basic residues" evidence="1">
    <location>
        <begin position="519"/>
        <end position="529"/>
    </location>
</feature>
<dbReference type="Proteomes" id="UP000192927">
    <property type="component" value="Unassembled WGS sequence"/>
</dbReference>
<evidence type="ECO:0000313" key="3">
    <source>
        <dbReference type="Proteomes" id="UP000192927"/>
    </source>
</evidence>
<dbReference type="AlphaFoldDB" id="A0A1W5DCL5"/>
<feature type="compositionally biased region" description="Basic and acidic residues" evidence="1">
    <location>
        <begin position="1"/>
        <end position="12"/>
    </location>
</feature>